<protein>
    <submittedName>
        <fullName evidence="1">Uncharacterized protein</fullName>
    </submittedName>
</protein>
<dbReference type="EMBL" id="LATX01001882">
    <property type="protein sequence ID" value="KTB36773.1"/>
    <property type="molecule type" value="Genomic_DNA"/>
</dbReference>
<name>A0A0W0FKJ2_MONRR</name>
<comment type="caution">
    <text evidence="1">The sequence shown here is derived from an EMBL/GenBank/DDBJ whole genome shotgun (WGS) entry which is preliminary data.</text>
</comment>
<evidence type="ECO:0000313" key="1">
    <source>
        <dbReference type="EMBL" id="KTB36773.1"/>
    </source>
</evidence>
<organism evidence="1 2">
    <name type="scientific">Moniliophthora roreri</name>
    <name type="common">Frosty pod rot fungus</name>
    <name type="synonym">Monilia roreri</name>
    <dbReference type="NCBI Taxonomy" id="221103"/>
    <lineage>
        <taxon>Eukaryota</taxon>
        <taxon>Fungi</taxon>
        <taxon>Dikarya</taxon>
        <taxon>Basidiomycota</taxon>
        <taxon>Agaricomycotina</taxon>
        <taxon>Agaricomycetes</taxon>
        <taxon>Agaricomycetidae</taxon>
        <taxon>Agaricales</taxon>
        <taxon>Marasmiineae</taxon>
        <taxon>Marasmiaceae</taxon>
        <taxon>Moniliophthora</taxon>
    </lineage>
</organism>
<evidence type="ECO:0000313" key="2">
    <source>
        <dbReference type="Proteomes" id="UP000054988"/>
    </source>
</evidence>
<sequence>MGLLVTSDAPRHTLFHHEEYRFLIEHVKNRARNHAEKEMAIVDQDLKDYIFKITNGHADAILTLLMAAKPGCDGRGLNGNGQLATVISAGALLSVFSIT</sequence>
<reference evidence="1 2" key="1">
    <citation type="submission" date="2015-12" db="EMBL/GenBank/DDBJ databases">
        <title>Draft genome sequence of Moniliophthora roreri, the causal agent of frosty pod rot of cacao.</title>
        <authorList>
            <person name="Aime M.C."/>
            <person name="Diaz-Valderrama J.R."/>
            <person name="Kijpornyongpan T."/>
            <person name="Phillips-Mora W."/>
        </authorList>
    </citation>
    <scope>NUCLEOTIDE SEQUENCE [LARGE SCALE GENOMIC DNA]</scope>
    <source>
        <strain evidence="1 2">MCA 2952</strain>
    </source>
</reference>
<proteinExistence type="predicted"/>
<accession>A0A0W0FKJ2</accession>
<dbReference type="AlphaFoldDB" id="A0A0W0FKJ2"/>
<gene>
    <name evidence="1" type="ORF">WG66_10632</name>
</gene>
<dbReference type="Proteomes" id="UP000054988">
    <property type="component" value="Unassembled WGS sequence"/>
</dbReference>